<dbReference type="CDD" id="cd14014">
    <property type="entry name" value="STKc_PknB_like"/>
    <property type="match status" value="1"/>
</dbReference>
<dbReference type="Pfam" id="PF00069">
    <property type="entry name" value="Pkinase"/>
    <property type="match status" value="1"/>
</dbReference>
<dbReference type="InterPro" id="IPR008271">
    <property type="entry name" value="Ser/Thr_kinase_AS"/>
</dbReference>
<feature type="transmembrane region" description="Helical" evidence="8">
    <location>
        <begin position="480"/>
        <end position="502"/>
    </location>
</feature>
<comment type="caution">
    <text evidence="10">The sequence shown here is derived from an EMBL/GenBank/DDBJ whole genome shotgun (WGS) entry which is preliminary data.</text>
</comment>
<sequence>MSGGTPDRGAGRLIGGRYRLLRALGAGGMGRVWLAYDEELDCEVSIKEIALPEVPVDAAEPAQRIARARSEARNAARLRGHPHVATVHDVLMHEGLPWIVMEFVPDAVDLQAVVRRSGPLSPEQTARIGLAVLDALTAGHRIGILHRDVKPANILLAPGASADPYARVLLTDYGIALRPESREPRLTATAGILGTPGYLAPERARGEPPTPAADLFSLGATLYAAVEGQGPFDRHGEYATLTALLSEEPAIPERAGELAPVLHGLLIKDPVRRLPPEAVARGLERVAQGPRAGRLPGSPPGAGPAAGGTPWPAPAHPPGGPGPWQPAETPGPAPGGLPGHGTPHTPHTPHTPQGTPANPPRGGPEGFGTPRTPQAPQAPQAPQTPQTRQQTPQTPNTPLVQGSPPARSGATPDSWQGPGARSPYDPWNPYAGGPHPSPYAGGSPPLAFGSVGLPAPHGGGGVAPPYAGGAPGTRSRGLPAGAVVAIVFALVLAIGGGVWAVVSLGGGTKDDTAGGGTSSADDGGTSDDRGGPGHPYGEQVGLTEPLKTGDCVKAVWSGEPFTSVPNLGVVDCAEEWPDGQVVAVDRASDYTDARDGGAARCAVRSRPTALALPDAGVYAVTPTRRGFDAAGGATACLVLGRHAAIGGEVGRFRDEGTELWVGQMSVGDCWVYKEVDDGYKAPLTDCARSHSDQVIGTVKAPEDMAYKKGVDSANKLCGNRYESAWASGPERTVYGWVADEDDWNDGFTKAVCTVSRTDGTRTSGRIPTPGTA</sequence>
<evidence type="ECO:0000256" key="7">
    <source>
        <dbReference type="SAM" id="MobiDB-lite"/>
    </source>
</evidence>
<feature type="compositionally biased region" description="Low complexity" evidence="7">
    <location>
        <begin position="340"/>
        <end position="356"/>
    </location>
</feature>
<evidence type="ECO:0000256" key="4">
    <source>
        <dbReference type="ARBA" id="ARBA00022741"/>
    </source>
</evidence>
<protein>
    <recommendedName>
        <fullName evidence="1">non-specific serine/threonine protein kinase</fullName>
        <ecNumber evidence="1">2.7.11.1</ecNumber>
    </recommendedName>
</protein>
<gene>
    <name evidence="10" type="ORF">GCM10010515_35870</name>
</gene>
<dbReference type="SUPFAM" id="SSF56112">
    <property type="entry name" value="Protein kinase-like (PK-like)"/>
    <property type="match status" value="1"/>
</dbReference>
<dbReference type="PROSITE" id="PS50011">
    <property type="entry name" value="PROTEIN_KINASE_DOM"/>
    <property type="match status" value="1"/>
</dbReference>
<organism evidence="10 11">
    <name type="scientific">Streptomyces fructofermentans</name>
    <dbReference type="NCBI Taxonomy" id="152141"/>
    <lineage>
        <taxon>Bacteria</taxon>
        <taxon>Bacillati</taxon>
        <taxon>Actinomycetota</taxon>
        <taxon>Actinomycetes</taxon>
        <taxon>Kitasatosporales</taxon>
        <taxon>Streptomycetaceae</taxon>
        <taxon>Streptomyces</taxon>
    </lineage>
</organism>
<keyword evidence="11" id="KW-1185">Reference proteome</keyword>
<dbReference type="AlphaFoldDB" id="A0A918NG55"/>
<keyword evidence="8" id="KW-0472">Membrane</keyword>
<keyword evidence="5" id="KW-0418">Kinase</keyword>
<keyword evidence="8" id="KW-0812">Transmembrane</keyword>
<feature type="compositionally biased region" description="Pro residues" evidence="7">
    <location>
        <begin position="311"/>
        <end position="335"/>
    </location>
</feature>
<feature type="region of interest" description="Disordered" evidence="7">
    <location>
        <begin position="285"/>
        <end position="429"/>
    </location>
</feature>
<dbReference type="EC" id="2.7.11.1" evidence="1"/>
<feature type="region of interest" description="Disordered" evidence="7">
    <location>
        <begin position="507"/>
        <end position="542"/>
    </location>
</feature>
<feature type="compositionally biased region" description="Low complexity" evidence="7">
    <location>
        <begin position="369"/>
        <end position="394"/>
    </location>
</feature>
<proteinExistence type="predicted"/>
<evidence type="ECO:0000256" key="8">
    <source>
        <dbReference type="SAM" id="Phobius"/>
    </source>
</evidence>
<keyword evidence="3" id="KW-0808">Transferase</keyword>
<dbReference type="GO" id="GO:0005524">
    <property type="term" value="F:ATP binding"/>
    <property type="evidence" value="ECO:0007669"/>
    <property type="project" value="UniProtKB-KW"/>
</dbReference>
<keyword evidence="2" id="KW-0723">Serine/threonine-protein kinase</keyword>
<keyword evidence="8" id="KW-1133">Transmembrane helix</keyword>
<dbReference type="InterPro" id="IPR011009">
    <property type="entry name" value="Kinase-like_dom_sf"/>
</dbReference>
<dbReference type="SMART" id="SM00220">
    <property type="entry name" value="S_TKc"/>
    <property type="match status" value="1"/>
</dbReference>
<evidence type="ECO:0000256" key="2">
    <source>
        <dbReference type="ARBA" id="ARBA00022527"/>
    </source>
</evidence>
<reference evidence="10" key="2">
    <citation type="submission" date="2020-09" db="EMBL/GenBank/DDBJ databases">
        <authorList>
            <person name="Sun Q."/>
            <person name="Ohkuma M."/>
        </authorList>
    </citation>
    <scope>NUCLEOTIDE SEQUENCE</scope>
    <source>
        <strain evidence="10">JCM 4956</strain>
    </source>
</reference>
<evidence type="ECO:0000256" key="3">
    <source>
        <dbReference type="ARBA" id="ARBA00022679"/>
    </source>
</evidence>
<evidence type="ECO:0000256" key="6">
    <source>
        <dbReference type="ARBA" id="ARBA00022840"/>
    </source>
</evidence>
<dbReference type="PROSITE" id="PS00108">
    <property type="entry name" value="PROTEIN_KINASE_ST"/>
    <property type="match status" value="1"/>
</dbReference>
<dbReference type="PANTHER" id="PTHR43289">
    <property type="entry name" value="MITOGEN-ACTIVATED PROTEIN KINASE KINASE KINASE 20-RELATED"/>
    <property type="match status" value="1"/>
</dbReference>
<dbReference type="InterPro" id="IPR000719">
    <property type="entry name" value="Prot_kinase_dom"/>
</dbReference>
<accession>A0A918NG55</accession>
<dbReference type="Proteomes" id="UP000645555">
    <property type="component" value="Unassembled WGS sequence"/>
</dbReference>
<evidence type="ECO:0000259" key="9">
    <source>
        <dbReference type="PROSITE" id="PS50011"/>
    </source>
</evidence>
<evidence type="ECO:0000256" key="5">
    <source>
        <dbReference type="ARBA" id="ARBA00022777"/>
    </source>
</evidence>
<dbReference type="GO" id="GO:0004674">
    <property type="term" value="F:protein serine/threonine kinase activity"/>
    <property type="evidence" value="ECO:0007669"/>
    <property type="project" value="UniProtKB-KW"/>
</dbReference>
<reference evidence="10" key="1">
    <citation type="journal article" date="2014" name="Int. J. Syst. Evol. Microbiol.">
        <title>Complete genome sequence of Corynebacterium casei LMG S-19264T (=DSM 44701T), isolated from a smear-ripened cheese.</title>
        <authorList>
            <consortium name="US DOE Joint Genome Institute (JGI-PGF)"/>
            <person name="Walter F."/>
            <person name="Albersmeier A."/>
            <person name="Kalinowski J."/>
            <person name="Ruckert C."/>
        </authorList>
    </citation>
    <scope>NUCLEOTIDE SEQUENCE</scope>
    <source>
        <strain evidence="10">JCM 4956</strain>
    </source>
</reference>
<evidence type="ECO:0000313" key="10">
    <source>
        <dbReference type="EMBL" id="GGX65047.1"/>
    </source>
</evidence>
<dbReference type="PANTHER" id="PTHR43289:SF6">
    <property type="entry name" value="SERINE_THREONINE-PROTEIN KINASE NEKL-3"/>
    <property type="match status" value="1"/>
</dbReference>
<evidence type="ECO:0000256" key="1">
    <source>
        <dbReference type="ARBA" id="ARBA00012513"/>
    </source>
</evidence>
<feature type="domain" description="Protein kinase" evidence="9">
    <location>
        <begin position="18"/>
        <end position="286"/>
    </location>
</feature>
<dbReference type="Gene3D" id="1.10.510.10">
    <property type="entry name" value="Transferase(Phosphotransferase) domain 1"/>
    <property type="match status" value="1"/>
</dbReference>
<dbReference type="EMBL" id="BMWD01000011">
    <property type="protein sequence ID" value="GGX65047.1"/>
    <property type="molecule type" value="Genomic_DNA"/>
</dbReference>
<dbReference type="Gene3D" id="3.30.200.20">
    <property type="entry name" value="Phosphorylase Kinase, domain 1"/>
    <property type="match status" value="1"/>
</dbReference>
<keyword evidence="6" id="KW-0067">ATP-binding</keyword>
<evidence type="ECO:0000313" key="11">
    <source>
        <dbReference type="Proteomes" id="UP000645555"/>
    </source>
</evidence>
<name>A0A918NG55_9ACTN</name>
<dbReference type="RefSeq" id="WP_190036517.1">
    <property type="nucleotide sequence ID" value="NZ_BMWD01000011.1"/>
</dbReference>
<keyword evidence="4" id="KW-0547">Nucleotide-binding</keyword>